<evidence type="ECO:0000256" key="7">
    <source>
        <dbReference type="RuleBase" id="RU362125"/>
    </source>
</evidence>
<dbReference type="InterPro" id="IPR036250">
    <property type="entry name" value="AcylCo_DH-like_C"/>
</dbReference>
<dbReference type="InterPro" id="IPR037069">
    <property type="entry name" value="AcylCoA_DH/ox_N_sf"/>
</dbReference>
<evidence type="ECO:0000256" key="2">
    <source>
        <dbReference type="ARBA" id="ARBA00009347"/>
    </source>
</evidence>
<dbReference type="GO" id="GO:0033539">
    <property type="term" value="P:fatty acid beta-oxidation using acyl-CoA dehydrogenase"/>
    <property type="evidence" value="ECO:0007669"/>
    <property type="project" value="TreeGrafter"/>
</dbReference>
<comment type="cofactor">
    <cofactor evidence="1 7">
        <name>FAD</name>
        <dbReference type="ChEBI" id="CHEBI:57692"/>
    </cofactor>
</comment>
<evidence type="ECO:0000313" key="11">
    <source>
        <dbReference type="EMBL" id="TXG91901.1"/>
    </source>
</evidence>
<comment type="caution">
    <text evidence="11">The sequence shown here is derived from an EMBL/GenBank/DDBJ whole genome shotgun (WGS) entry which is preliminary data.</text>
</comment>
<evidence type="ECO:0000256" key="1">
    <source>
        <dbReference type="ARBA" id="ARBA00001974"/>
    </source>
</evidence>
<dbReference type="SUPFAM" id="SSF56645">
    <property type="entry name" value="Acyl-CoA dehydrogenase NM domain-like"/>
    <property type="match status" value="1"/>
</dbReference>
<dbReference type="InterPro" id="IPR046373">
    <property type="entry name" value="Acyl-CoA_Oxase/DH_mid-dom_sf"/>
</dbReference>
<dbReference type="CDD" id="cd00567">
    <property type="entry name" value="ACAD"/>
    <property type="match status" value="1"/>
</dbReference>
<evidence type="ECO:0000256" key="3">
    <source>
        <dbReference type="ARBA" id="ARBA00022630"/>
    </source>
</evidence>
<keyword evidence="5 7" id="KW-0560">Oxidoreductase</keyword>
<dbReference type="Gene3D" id="2.40.110.10">
    <property type="entry name" value="Butyryl-CoA Dehydrogenase, subunit A, domain 2"/>
    <property type="match status" value="1"/>
</dbReference>
<dbReference type="FunFam" id="1.20.140.10:FF:000012">
    <property type="entry name" value="Acyl-CoA dehydrogenase fadE12"/>
    <property type="match status" value="1"/>
</dbReference>
<dbReference type="GO" id="GO:0003995">
    <property type="term" value="F:acyl-CoA dehydrogenase activity"/>
    <property type="evidence" value="ECO:0007669"/>
    <property type="project" value="TreeGrafter"/>
</dbReference>
<dbReference type="PANTHER" id="PTHR48083:SF1">
    <property type="entry name" value="DEHYDROGENASE, PUTATIVE (AFU_ORTHOLOGUE AFUA_7G06510)-RELATED"/>
    <property type="match status" value="1"/>
</dbReference>
<dbReference type="Pfam" id="PF02771">
    <property type="entry name" value="Acyl-CoA_dh_N"/>
    <property type="match status" value="1"/>
</dbReference>
<evidence type="ECO:0000256" key="4">
    <source>
        <dbReference type="ARBA" id="ARBA00022827"/>
    </source>
</evidence>
<dbReference type="RefSeq" id="WP_010839068.1">
    <property type="nucleotide sequence ID" value="NZ_QRCM01000001.1"/>
</dbReference>
<dbReference type="InterPro" id="IPR009075">
    <property type="entry name" value="AcylCo_DH/oxidase_C"/>
</dbReference>
<keyword evidence="3 7" id="KW-0285">Flavoprotein</keyword>
<gene>
    <name evidence="11" type="ORF">DW322_19070</name>
</gene>
<sequence length="399" mass="42850">MSVTSPDITRSDRTSFIETEERRELRSAVSALGARYGYREYVLPKARVGEPLTELWKDAAELGFLGVNLPEEYGGGGAGIYELALVQEELAAHGAGLLLVVVSPAICGTIIAKYGTDDQKRTWLPGLAAGTSIMAFGITEPDAGSNSHQITTTARRDGDDWIVRGNKVYISGVDQADAVLVVARTEDSRTGKLRPALFIVPTDTPGFERTRMHMDILEPDHQFTLFLDDVRLPSTALVGEAAAALMQLFAGLNPERILGAAMAVGQGRYALDAAVRFANERTVWKEPIGAHQGIAHPLAQVKIELDLAELMMRKAAVLYDEGDDFGAAEAANMAKYAAAEASIKALDQAIQTHGGAGLTQEYGLAAMLAAARIARVAPVSREMILNYVAQHSLGLPRSY</sequence>
<dbReference type="Gene3D" id="1.10.540.10">
    <property type="entry name" value="Acyl-CoA dehydrogenase/oxidase, N-terminal domain"/>
    <property type="match status" value="1"/>
</dbReference>
<evidence type="ECO:0000259" key="8">
    <source>
        <dbReference type="Pfam" id="PF00441"/>
    </source>
</evidence>
<name>A0A6P2CJG3_9NOCA</name>
<dbReference type="InterPro" id="IPR009100">
    <property type="entry name" value="AcylCoA_DH/oxidase_NM_dom_sf"/>
</dbReference>
<evidence type="ECO:0000256" key="6">
    <source>
        <dbReference type="ARBA" id="ARBA00052546"/>
    </source>
</evidence>
<dbReference type="PANTHER" id="PTHR48083">
    <property type="entry name" value="MEDIUM-CHAIN SPECIFIC ACYL-COA DEHYDROGENASE, MITOCHONDRIAL-RELATED"/>
    <property type="match status" value="1"/>
</dbReference>
<evidence type="ECO:0000313" key="12">
    <source>
        <dbReference type="Proteomes" id="UP000471120"/>
    </source>
</evidence>
<dbReference type="InterPro" id="IPR006091">
    <property type="entry name" value="Acyl-CoA_Oxase/DH_mid-dom"/>
</dbReference>
<dbReference type="EMBL" id="QRCM01000001">
    <property type="protein sequence ID" value="TXG91901.1"/>
    <property type="molecule type" value="Genomic_DNA"/>
</dbReference>
<dbReference type="Gene3D" id="1.20.140.10">
    <property type="entry name" value="Butyryl-CoA Dehydrogenase, subunit A, domain 3"/>
    <property type="match status" value="1"/>
</dbReference>
<dbReference type="AlphaFoldDB" id="A0A6P2CJG3"/>
<evidence type="ECO:0000256" key="5">
    <source>
        <dbReference type="ARBA" id="ARBA00023002"/>
    </source>
</evidence>
<dbReference type="SUPFAM" id="SSF47203">
    <property type="entry name" value="Acyl-CoA dehydrogenase C-terminal domain-like"/>
    <property type="match status" value="1"/>
</dbReference>
<dbReference type="Pfam" id="PF00441">
    <property type="entry name" value="Acyl-CoA_dh_1"/>
    <property type="match status" value="1"/>
</dbReference>
<evidence type="ECO:0000259" key="9">
    <source>
        <dbReference type="Pfam" id="PF02770"/>
    </source>
</evidence>
<reference evidence="11 12" key="1">
    <citation type="submission" date="2018-07" db="EMBL/GenBank/DDBJ databases">
        <title>Genome sequence of Rhodococcus rhodnii ATCC 35071 from Rhodnius prolixus.</title>
        <authorList>
            <person name="Patel V."/>
            <person name="Vogel K.J."/>
        </authorList>
    </citation>
    <scope>NUCLEOTIDE SEQUENCE [LARGE SCALE GENOMIC DNA]</scope>
    <source>
        <strain evidence="11 12">ATCC 35071</strain>
    </source>
</reference>
<organism evidence="11 12">
    <name type="scientific">Rhodococcus rhodnii</name>
    <dbReference type="NCBI Taxonomy" id="38312"/>
    <lineage>
        <taxon>Bacteria</taxon>
        <taxon>Bacillati</taxon>
        <taxon>Actinomycetota</taxon>
        <taxon>Actinomycetes</taxon>
        <taxon>Mycobacteriales</taxon>
        <taxon>Nocardiaceae</taxon>
        <taxon>Rhodococcus</taxon>
    </lineage>
</organism>
<dbReference type="GO" id="GO:0050660">
    <property type="term" value="F:flavin adenine dinucleotide binding"/>
    <property type="evidence" value="ECO:0007669"/>
    <property type="project" value="InterPro"/>
</dbReference>
<proteinExistence type="inferred from homology"/>
<dbReference type="InterPro" id="IPR013786">
    <property type="entry name" value="AcylCoA_DH/ox_N"/>
</dbReference>
<dbReference type="GO" id="GO:0005737">
    <property type="term" value="C:cytoplasm"/>
    <property type="evidence" value="ECO:0007669"/>
    <property type="project" value="TreeGrafter"/>
</dbReference>
<dbReference type="FunFam" id="2.40.110.10:FF:000002">
    <property type="entry name" value="Acyl-CoA dehydrogenase fadE12"/>
    <property type="match status" value="1"/>
</dbReference>
<dbReference type="InterPro" id="IPR050741">
    <property type="entry name" value="Acyl-CoA_dehydrogenase"/>
</dbReference>
<dbReference type="Proteomes" id="UP000471120">
    <property type="component" value="Unassembled WGS sequence"/>
</dbReference>
<accession>A0A6P2CJG3</accession>
<keyword evidence="4 7" id="KW-0274">FAD</keyword>
<comment type="catalytic activity">
    <reaction evidence="6">
        <text>a 2,3-saturated acyl-CoA + A = a 2,3-dehydroacyl-CoA + AH2</text>
        <dbReference type="Rhea" id="RHEA:48608"/>
        <dbReference type="ChEBI" id="CHEBI:13193"/>
        <dbReference type="ChEBI" id="CHEBI:17499"/>
        <dbReference type="ChEBI" id="CHEBI:60015"/>
        <dbReference type="ChEBI" id="CHEBI:65111"/>
    </reaction>
</comment>
<feature type="domain" description="Acyl-CoA dehydrogenase/oxidase C-terminal" evidence="8">
    <location>
        <begin position="251"/>
        <end position="391"/>
    </location>
</feature>
<protein>
    <submittedName>
        <fullName evidence="11">Acyl-CoA dehydrogenase</fullName>
    </submittedName>
</protein>
<feature type="domain" description="Acyl-CoA oxidase/dehydrogenase middle" evidence="9">
    <location>
        <begin position="135"/>
        <end position="213"/>
    </location>
</feature>
<feature type="domain" description="Acyl-CoA dehydrogenase/oxidase N-terminal" evidence="10">
    <location>
        <begin position="19"/>
        <end position="130"/>
    </location>
</feature>
<evidence type="ECO:0000259" key="10">
    <source>
        <dbReference type="Pfam" id="PF02771"/>
    </source>
</evidence>
<comment type="similarity">
    <text evidence="2 7">Belongs to the acyl-CoA dehydrogenase family.</text>
</comment>
<dbReference type="Pfam" id="PF02770">
    <property type="entry name" value="Acyl-CoA_dh_M"/>
    <property type="match status" value="1"/>
</dbReference>